<evidence type="ECO:0000313" key="5">
    <source>
        <dbReference type="EMBL" id="PSN64949.1"/>
    </source>
</evidence>
<dbReference type="STRING" id="1448308.A0A2T2NHV4"/>
<dbReference type="FunFam" id="3.40.50.720:FF:000084">
    <property type="entry name" value="Short-chain dehydrogenase reductase"/>
    <property type="match status" value="1"/>
</dbReference>
<dbReference type="PROSITE" id="PS00061">
    <property type="entry name" value="ADH_SHORT"/>
    <property type="match status" value="1"/>
</dbReference>
<sequence>MASLPLSGKTALITGASRGIGRAIALELASQGAKVVVNYSSDPTPATSLVQQIGPSHAHAIKADASSLPSLDHLIAETTAWSGGKIDILVPNAGVLMMRDLQSTTEEDWDRTMSVNVKGPWFLAQKALPYMSEGAQIVFLSSSLCAASTVAPGYLLYNASKGAIEQMTRVLAKDLGRRGIRVNAVAPGPTGTELFYEGKSEAVLGAIRGLNPFGRIGEPEEIAGVVGFLAGGKSGWVNGQILRVNGGMTVG</sequence>
<evidence type="ECO:0000256" key="1">
    <source>
        <dbReference type="ARBA" id="ARBA00006484"/>
    </source>
</evidence>
<keyword evidence="3" id="KW-0560">Oxidoreductase</keyword>
<dbReference type="PRINTS" id="PR00081">
    <property type="entry name" value="GDHRDH"/>
</dbReference>
<comment type="similarity">
    <text evidence="1">Belongs to the short-chain dehydrogenases/reductases (SDR) family.</text>
</comment>
<feature type="domain" description="Ketoreductase" evidence="4">
    <location>
        <begin position="9"/>
        <end position="188"/>
    </location>
</feature>
<evidence type="ECO:0000256" key="2">
    <source>
        <dbReference type="ARBA" id="ARBA00022857"/>
    </source>
</evidence>
<dbReference type="PANTHER" id="PTHR48107">
    <property type="entry name" value="NADPH-DEPENDENT ALDEHYDE REDUCTASE-LIKE PROTEIN, CHLOROPLASTIC-RELATED"/>
    <property type="match status" value="1"/>
</dbReference>
<keyword evidence="6" id="KW-1185">Reference proteome</keyword>
<dbReference type="InterPro" id="IPR057326">
    <property type="entry name" value="KR_dom"/>
</dbReference>
<dbReference type="SUPFAM" id="SSF51735">
    <property type="entry name" value="NAD(P)-binding Rossmann-fold domains"/>
    <property type="match status" value="1"/>
</dbReference>
<dbReference type="InterPro" id="IPR036291">
    <property type="entry name" value="NAD(P)-bd_dom_sf"/>
</dbReference>
<dbReference type="SMART" id="SM00822">
    <property type="entry name" value="PKS_KR"/>
    <property type="match status" value="1"/>
</dbReference>
<dbReference type="InterPro" id="IPR020904">
    <property type="entry name" value="Sc_DH/Rdtase_CS"/>
</dbReference>
<dbReference type="AlphaFoldDB" id="A0A2T2NHV4"/>
<evidence type="ECO:0000256" key="3">
    <source>
        <dbReference type="ARBA" id="ARBA00023002"/>
    </source>
</evidence>
<name>A0A2T2NHV4_CORCC</name>
<dbReference type="Proteomes" id="UP000240883">
    <property type="component" value="Unassembled WGS sequence"/>
</dbReference>
<gene>
    <name evidence="5" type="ORF">BS50DRAFT_589411</name>
</gene>
<organism evidence="5 6">
    <name type="scientific">Corynespora cassiicola Philippines</name>
    <dbReference type="NCBI Taxonomy" id="1448308"/>
    <lineage>
        <taxon>Eukaryota</taxon>
        <taxon>Fungi</taxon>
        <taxon>Dikarya</taxon>
        <taxon>Ascomycota</taxon>
        <taxon>Pezizomycotina</taxon>
        <taxon>Dothideomycetes</taxon>
        <taxon>Pleosporomycetidae</taxon>
        <taxon>Pleosporales</taxon>
        <taxon>Corynesporascaceae</taxon>
        <taxon>Corynespora</taxon>
    </lineage>
</organism>
<dbReference type="GO" id="GO:0016614">
    <property type="term" value="F:oxidoreductase activity, acting on CH-OH group of donors"/>
    <property type="evidence" value="ECO:0007669"/>
    <property type="project" value="UniProtKB-ARBA"/>
</dbReference>
<dbReference type="EMBL" id="KZ678137">
    <property type="protein sequence ID" value="PSN64949.1"/>
    <property type="molecule type" value="Genomic_DNA"/>
</dbReference>
<dbReference type="Gene3D" id="3.40.50.720">
    <property type="entry name" value="NAD(P)-binding Rossmann-like Domain"/>
    <property type="match status" value="1"/>
</dbReference>
<dbReference type="InterPro" id="IPR002347">
    <property type="entry name" value="SDR_fam"/>
</dbReference>
<dbReference type="OrthoDB" id="47007at2759"/>
<keyword evidence="2" id="KW-0521">NADP</keyword>
<dbReference type="PANTHER" id="PTHR48107:SF7">
    <property type="entry name" value="RE15974P"/>
    <property type="match status" value="1"/>
</dbReference>
<reference evidence="5 6" key="1">
    <citation type="journal article" date="2018" name="Front. Microbiol.">
        <title>Genome-Wide Analysis of Corynespora cassiicola Leaf Fall Disease Putative Effectors.</title>
        <authorList>
            <person name="Lopez D."/>
            <person name="Ribeiro S."/>
            <person name="Label P."/>
            <person name="Fumanal B."/>
            <person name="Venisse J.S."/>
            <person name="Kohler A."/>
            <person name="de Oliveira R.R."/>
            <person name="Labutti K."/>
            <person name="Lipzen A."/>
            <person name="Lail K."/>
            <person name="Bauer D."/>
            <person name="Ohm R.A."/>
            <person name="Barry K.W."/>
            <person name="Spatafora J."/>
            <person name="Grigoriev I.V."/>
            <person name="Martin F.M."/>
            <person name="Pujade-Renaud V."/>
        </authorList>
    </citation>
    <scope>NUCLEOTIDE SEQUENCE [LARGE SCALE GENOMIC DNA]</scope>
    <source>
        <strain evidence="5 6">Philippines</strain>
    </source>
</reference>
<evidence type="ECO:0000259" key="4">
    <source>
        <dbReference type="SMART" id="SM00822"/>
    </source>
</evidence>
<accession>A0A2T2NHV4</accession>
<evidence type="ECO:0000313" key="6">
    <source>
        <dbReference type="Proteomes" id="UP000240883"/>
    </source>
</evidence>
<protein>
    <submittedName>
        <fullName evidence="5">NAD(P)-binding protein</fullName>
    </submittedName>
</protein>
<dbReference type="PRINTS" id="PR00080">
    <property type="entry name" value="SDRFAMILY"/>
</dbReference>
<dbReference type="Pfam" id="PF13561">
    <property type="entry name" value="adh_short_C2"/>
    <property type="match status" value="1"/>
</dbReference>
<proteinExistence type="inferred from homology"/>